<feature type="compositionally biased region" description="Basic and acidic residues" evidence="1">
    <location>
        <begin position="310"/>
        <end position="322"/>
    </location>
</feature>
<reference evidence="2 3" key="1">
    <citation type="submission" date="2022-11" db="EMBL/GenBank/DDBJ databases">
        <title>Minimal conservation of predation-associated metabolite biosynthetic gene clusters underscores biosynthetic potential of Myxococcota including descriptions for ten novel species: Archangium lansinium sp. nov., Myxococcus landrumus sp. nov., Nannocystis bai.</title>
        <authorList>
            <person name="Ahearne A."/>
            <person name="Stevens C."/>
            <person name="Dowd S."/>
        </authorList>
    </citation>
    <scope>NUCLEOTIDE SEQUENCE [LARGE SCALE GENOMIC DNA]</scope>
    <source>
        <strain evidence="2 3">RJM3</strain>
    </source>
</reference>
<dbReference type="Pfam" id="PF13665">
    <property type="entry name" value="Tox-PAAR-like"/>
    <property type="match status" value="1"/>
</dbReference>
<keyword evidence="3" id="KW-1185">Reference proteome</keyword>
<accession>A0ABT5F952</accession>
<dbReference type="EMBL" id="JAQNDO010000001">
    <property type="protein sequence ID" value="MDC0749943.1"/>
    <property type="molecule type" value="Genomic_DNA"/>
</dbReference>
<dbReference type="Proteomes" id="UP001221411">
    <property type="component" value="Unassembled WGS sequence"/>
</dbReference>
<dbReference type="RefSeq" id="WP_271930473.1">
    <property type="nucleotide sequence ID" value="NZ_JAQNDO010000001.1"/>
</dbReference>
<organism evidence="2 3">
    <name type="scientific">Polyangium mundeleinium</name>
    <dbReference type="NCBI Taxonomy" id="2995306"/>
    <lineage>
        <taxon>Bacteria</taxon>
        <taxon>Pseudomonadati</taxon>
        <taxon>Myxococcota</taxon>
        <taxon>Polyangia</taxon>
        <taxon>Polyangiales</taxon>
        <taxon>Polyangiaceae</taxon>
        <taxon>Polyangium</taxon>
    </lineage>
</organism>
<evidence type="ECO:0000313" key="3">
    <source>
        <dbReference type="Proteomes" id="UP001221411"/>
    </source>
</evidence>
<feature type="region of interest" description="Disordered" evidence="1">
    <location>
        <begin position="287"/>
        <end position="322"/>
    </location>
</feature>
<protein>
    <submittedName>
        <fullName evidence="2">DUF4150 domain-containing protein</fullName>
    </submittedName>
</protein>
<proteinExistence type="predicted"/>
<evidence type="ECO:0000256" key="1">
    <source>
        <dbReference type="SAM" id="MobiDB-lite"/>
    </source>
</evidence>
<comment type="caution">
    <text evidence="2">The sequence shown here is derived from an EMBL/GenBank/DDBJ whole genome shotgun (WGS) entry which is preliminary data.</text>
</comment>
<name>A0ABT5F952_9BACT</name>
<evidence type="ECO:0000313" key="2">
    <source>
        <dbReference type="EMBL" id="MDC0749943.1"/>
    </source>
</evidence>
<feature type="region of interest" description="Disordered" evidence="1">
    <location>
        <begin position="69"/>
        <end position="88"/>
    </location>
</feature>
<sequence>MSYPREGSRGTPEGLVISTCPDVCLTPVGSAMVPVPYSIVAKQSDHADTTKSVRMTRLRTHTTGSIITTCTGDSPGTGKGIKSGTTEGICEPKTFSPTVRAEGKNIIRHSDEWWMNNENTVGKLVYVKDTRVHLAQAATGAMTDVRPSTSLGSRLKNQSTSGDARGGLLAQIANFLTFGRMAQRQVEFEINALQAVLDAPTTPPFSQQERQLLQAAIDDIKAHDLPEGNVESAAAKRTKAIEAANVRVSTSKELDEICNIACQCMANKGEHRTYTDCVAAKLREKYYDPNSGQHPKGGFRRPKSPTADGPRPEVNYRPDGKGGYEPILSVNDDGMPSNVPVVRDAARPDISWWKGGALWKIFELKFTQSNGGIDPPTTMQQDGVYEDIADSQGLTPGDVITVDIKEHCVCTEGGGKAK</sequence>
<gene>
    <name evidence="2" type="ORF">POL67_51940</name>
</gene>